<organism evidence="2 3">
    <name type="scientific">Candidatus Accumulibacter phosphatis</name>
    <dbReference type="NCBI Taxonomy" id="327160"/>
    <lineage>
        <taxon>Bacteria</taxon>
        <taxon>Pseudomonadati</taxon>
        <taxon>Pseudomonadota</taxon>
        <taxon>Betaproteobacteria</taxon>
        <taxon>Candidatus Accumulibacter</taxon>
    </lineage>
</organism>
<accession>A0A6A7RRU0</accession>
<evidence type="ECO:0000313" key="2">
    <source>
        <dbReference type="EMBL" id="MQM30155.1"/>
    </source>
</evidence>
<evidence type="ECO:0008006" key="4">
    <source>
        <dbReference type="Google" id="ProtNLM"/>
    </source>
</evidence>
<sequence>MDRLQRTRNALGKENSVDEHTLSSAVEQTAAKLLIHVTDDATGKRGRRLETPLRWLLEFASYSVAHGKRAPLDLQVHDAHGSRVLAVSSIGPLIHLSLSPGTYRVTADSGNIRRVYTLTLEQGAQVNLYTDLAPDRQ</sequence>
<feature type="region of interest" description="Disordered" evidence="1">
    <location>
        <begin position="1"/>
        <end position="20"/>
    </location>
</feature>
<gene>
    <name evidence="2" type="ORF">CRU78_06280</name>
</gene>
<comment type="caution">
    <text evidence="2">The sequence shown here is derived from an EMBL/GenBank/DDBJ whole genome shotgun (WGS) entry which is preliminary data.</text>
</comment>
<reference evidence="2 3" key="1">
    <citation type="submission" date="2017-09" db="EMBL/GenBank/DDBJ databases">
        <title>Metagenomic Analysis Reveals Denitrifying Candidatus Accumulibacter and Flanking Population as a Source of N2O.</title>
        <authorList>
            <person name="Gao H."/>
            <person name="Mao Y."/>
            <person name="Zhao X."/>
            <person name="Liu W.-T."/>
            <person name="Zhang T."/>
            <person name="Wells G."/>
        </authorList>
    </citation>
    <scope>NUCLEOTIDE SEQUENCE [LARGE SCALE GENOMIC DNA]</scope>
    <source>
        <strain evidence="2">CANDO_2_IC</strain>
    </source>
</reference>
<evidence type="ECO:0000313" key="3">
    <source>
        <dbReference type="Proteomes" id="UP000342300"/>
    </source>
</evidence>
<dbReference type="EMBL" id="PDHS01000135">
    <property type="protein sequence ID" value="MQM30155.1"/>
    <property type="molecule type" value="Genomic_DNA"/>
</dbReference>
<dbReference type="AlphaFoldDB" id="A0A6A7RRU0"/>
<name>A0A6A7RRU0_9PROT</name>
<dbReference type="Proteomes" id="UP000342300">
    <property type="component" value="Unassembled WGS sequence"/>
</dbReference>
<proteinExistence type="predicted"/>
<protein>
    <recommendedName>
        <fullName evidence="4">Carboxypeptidase regulatory-like domain-containing protein</fullName>
    </recommendedName>
</protein>
<evidence type="ECO:0000256" key="1">
    <source>
        <dbReference type="SAM" id="MobiDB-lite"/>
    </source>
</evidence>